<proteinExistence type="predicted"/>
<keyword evidence="1" id="KW-0677">Repeat</keyword>
<dbReference type="PROSITE" id="PS50005">
    <property type="entry name" value="TPR"/>
    <property type="match status" value="1"/>
</dbReference>
<keyword evidence="4" id="KW-0812">Transmembrane</keyword>
<dbReference type="SMART" id="SM00028">
    <property type="entry name" value="TPR"/>
    <property type="match status" value="1"/>
</dbReference>
<dbReference type="AlphaFoldDB" id="A0A5B7AK79"/>
<dbReference type="SUPFAM" id="SSF48452">
    <property type="entry name" value="TPR-like"/>
    <property type="match status" value="1"/>
</dbReference>
<evidence type="ECO:0000256" key="3">
    <source>
        <dbReference type="PROSITE-ProRule" id="PRU00339"/>
    </source>
</evidence>
<dbReference type="Gene3D" id="1.25.40.10">
    <property type="entry name" value="Tetratricopeptide repeat domain"/>
    <property type="match status" value="2"/>
</dbReference>
<keyword evidence="4" id="KW-0472">Membrane</keyword>
<evidence type="ECO:0000256" key="4">
    <source>
        <dbReference type="SAM" id="Phobius"/>
    </source>
</evidence>
<organism evidence="5">
    <name type="scientific">Davidia involucrata</name>
    <name type="common">Dove tree</name>
    <dbReference type="NCBI Taxonomy" id="16924"/>
    <lineage>
        <taxon>Eukaryota</taxon>
        <taxon>Viridiplantae</taxon>
        <taxon>Streptophyta</taxon>
        <taxon>Embryophyta</taxon>
        <taxon>Tracheophyta</taxon>
        <taxon>Spermatophyta</taxon>
        <taxon>Magnoliopsida</taxon>
        <taxon>eudicotyledons</taxon>
        <taxon>Gunneridae</taxon>
        <taxon>Pentapetalae</taxon>
        <taxon>asterids</taxon>
        <taxon>Cornales</taxon>
        <taxon>Nyssaceae</taxon>
        <taxon>Davidia</taxon>
    </lineage>
</organism>
<dbReference type="InterPro" id="IPR050498">
    <property type="entry name" value="Ycf3"/>
</dbReference>
<dbReference type="InterPro" id="IPR019734">
    <property type="entry name" value="TPR_rpt"/>
</dbReference>
<feature type="transmembrane region" description="Helical" evidence="4">
    <location>
        <begin position="6"/>
        <end position="26"/>
    </location>
</feature>
<reference evidence="5" key="1">
    <citation type="submission" date="2019-08" db="EMBL/GenBank/DDBJ databases">
        <title>Reference gene set and small RNA set construction with multiple tissues from Davidia involucrata Baill.</title>
        <authorList>
            <person name="Yang H."/>
            <person name="Zhou C."/>
            <person name="Li G."/>
            <person name="Wang J."/>
            <person name="Gao P."/>
            <person name="Wang M."/>
            <person name="Wang R."/>
            <person name="Zhao Y."/>
        </authorList>
    </citation>
    <scope>NUCLEOTIDE SEQUENCE</scope>
    <source>
        <tissue evidence="5">Mixed with DoveR01_LX</tissue>
    </source>
</reference>
<dbReference type="InterPro" id="IPR013105">
    <property type="entry name" value="TPR_2"/>
</dbReference>
<accession>A0A5B7AK79</accession>
<gene>
    <name evidence="5" type="ORF">Din_026175</name>
</gene>
<sequence length="215" mass="23306">MATDILIQVGLILITVFMFLFMYNIPQKALSKLRLRSRSDLQAKRHFVQGAQLLAQARSSAAAKDPSTTTTSLAKSAADEADRAIAIDPKDAAAHILKAMALELQGFRTSALDSFDIALSPMAAKSLSGHERGDALFKRAELKVAPGRSERVDSAVADLVDSVQLRNDNPQAFCLLGQCYETKGMAEEARKAYDEALRVEPKSTLARVALDRLGS</sequence>
<dbReference type="Pfam" id="PF07719">
    <property type="entry name" value="TPR_2"/>
    <property type="match status" value="1"/>
</dbReference>
<dbReference type="PANTHER" id="PTHR44858">
    <property type="entry name" value="TETRATRICOPEPTIDE REPEAT PROTEIN 6"/>
    <property type="match status" value="1"/>
</dbReference>
<feature type="repeat" description="TPR" evidence="3">
    <location>
        <begin position="170"/>
        <end position="203"/>
    </location>
</feature>
<evidence type="ECO:0000313" key="5">
    <source>
        <dbReference type="EMBL" id="MPA56734.1"/>
    </source>
</evidence>
<dbReference type="InterPro" id="IPR011990">
    <property type="entry name" value="TPR-like_helical_dom_sf"/>
</dbReference>
<name>A0A5B7AK79_DAVIN</name>
<protein>
    <submittedName>
        <fullName evidence="5">Uncharacterized protein</fullName>
    </submittedName>
</protein>
<evidence type="ECO:0000256" key="1">
    <source>
        <dbReference type="ARBA" id="ARBA00022737"/>
    </source>
</evidence>
<evidence type="ECO:0000256" key="2">
    <source>
        <dbReference type="ARBA" id="ARBA00022803"/>
    </source>
</evidence>
<dbReference type="EMBL" id="GHES01026175">
    <property type="protein sequence ID" value="MPA56734.1"/>
    <property type="molecule type" value="Transcribed_RNA"/>
</dbReference>
<keyword evidence="2 3" id="KW-0802">TPR repeat</keyword>
<keyword evidence="4" id="KW-1133">Transmembrane helix</keyword>
<dbReference type="PANTHER" id="PTHR44858:SF1">
    <property type="entry name" value="UDP-N-ACETYLGLUCOSAMINE--PEPTIDE N-ACETYLGLUCOSAMINYLTRANSFERASE SPINDLY-RELATED"/>
    <property type="match status" value="1"/>
</dbReference>